<evidence type="ECO:0000256" key="1">
    <source>
        <dbReference type="ARBA" id="ARBA00001946"/>
    </source>
</evidence>
<protein>
    <recommendedName>
        <fullName evidence="10">EngB-type G domain-containing protein</fullName>
    </recommendedName>
</protein>
<dbReference type="PROSITE" id="PS51706">
    <property type="entry name" value="G_ENGB"/>
    <property type="match status" value="1"/>
</dbReference>
<dbReference type="Pfam" id="PF01926">
    <property type="entry name" value="MMR_HSR1"/>
    <property type="match status" value="1"/>
</dbReference>
<dbReference type="VEuPathDB" id="CryptoDB:Cvel_8881"/>
<keyword evidence="3" id="KW-0132">Cell division</keyword>
<evidence type="ECO:0000256" key="5">
    <source>
        <dbReference type="ARBA" id="ARBA00022741"/>
    </source>
</evidence>
<accession>A0A0G4HVK4</accession>
<evidence type="ECO:0000256" key="8">
    <source>
        <dbReference type="ARBA" id="ARBA00023210"/>
    </source>
</evidence>
<dbReference type="EMBL" id="CDMZ01004058">
    <property type="protein sequence ID" value="CEM48504.1"/>
    <property type="molecule type" value="Genomic_DNA"/>
</dbReference>
<gene>
    <name evidence="11" type="ORF">Cvel_8881</name>
</gene>
<evidence type="ECO:0000256" key="7">
    <source>
        <dbReference type="ARBA" id="ARBA00023134"/>
    </source>
</evidence>
<evidence type="ECO:0000256" key="6">
    <source>
        <dbReference type="ARBA" id="ARBA00022842"/>
    </source>
</evidence>
<dbReference type="SUPFAM" id="SSF52540">
    <property type="entry name" value="P-loop containing nucleoside triphosphate hydrolases"/>
    <property type="match status" value="1"/>
</dbReference>
<dbReference type="InterPro" id="IPR030393">
    <property type="entry name" value="G_ENGB_dom"/>
</dbReference>
<organism evidence="11">
    <name type="scientific">Chromera velia CCMP2878</name>
    <dbReference type="NCBI Taxonomy" id="1169474"/>
    <lineage>
        <taxon>Eukaryota</taxon>
        <taxon>Sar</taxon>
        <taxon>Alveolata</taxon>
        <taxon>Colpodellida</taxon>
        <taxon>Chromeraceae</taxon>
        <taxon>Chromera</taxon>
    </lineage>
</organism>
<dbReference type="NCBIfam" id="TIGR03598">
    <property type="entry name" value="GTPase_YsxC"/>
    <property type="match status" value="1"/>
</dbReference>
<dbReference type="PANTHER" id="PTHR11649">
    <property type="entry name" value="MSS1/TRME-RELATED GTP-BINDING PROTEIN"/>
    <property type="match status" value="1"/>
</dbReference>
<evidence type="ECO:0000256" key="3">
    <source>
        <dbReference type="ARBA" id="ARBA00022618"/>
    </source>
</evidence>
<dbReference type="GO" id="GO:0046872">
    <property type="term" value="F:metal ion binding"/>
    <property type="evidence" value="ECO:0007669"/>
    <property type="project" value="UniProtKB-KW"/>
</dbReference>
<dbReference type="CDD" id="cd01876">
    <property type="entry name" value="YihA_EngB"/>
    <property type="match status" value="1"/>
</dbReference>
<evidence type="ECO:0000313" key="11">
    <source>
        <dbReference type="EMBL" id="CEM48504.1"/>
    </source>
</evidence>
<keyword evidence="8" id="KW-0717">Septation</keyword>
<keyword evidence="9" id="KW-0131">Cell cycle</keyword>
<keyword evidence="5" id="KW-0547">Nucleotide-binding</keyword>
<evidence type="ECO:0000256" key="4">
    <source>
        <dbReference type="ARBA" id="ARBA00022723"/>
    </source>
</evidence>
<keyword evidence="6" id="KW-0460">Magnesium</keyword>
<comment type="cofactor">
    <cofactor evidence="1">
        <name>Mg(2+)</name>
        <dbReference type="ChEBI" id="CHEBI:18420"/>
    </cofactor>
</comment>
<name>A0A0G4HVK4_9ALVE</name>
<dbReference type="InterPro" id="IPR019987">
    <property type="entry name" value="GTP-bd_ribosome_bio_YsxC"/>
</dbReference>
<dbReference type="AlphaFoldDB" id="A0A0G4HVK4"/>
<evidence type="ECO:0000256" key="9">
    <source>
        <dbReference type="ARBA" id="ARBA00023306"/>
    </source>
</evidence>
<keyword evidence="4" id="KW-0479">Metal-binding</keyword>
<dbReference type="PANTHER" id="PTHR11649:SF13">
    <property type="entry name" value="ENGB-TYPE G DOMAIN-CONTAINING PROTEIN"/>
    <property type="match status" value="1"/>
</dbReference>
<evidence type="ECO:0000256" key="2">
    <source>
        <dbReference type="ARBA" id="ARBA00009638"/>
    </source>
</evidence>
<dbReference type="InterPro" id="IPR027417">
    <property type="entry name" value="P-loop_NTPase"/>
</dbReference>
<comment type="similarity">
    <text evidence="2">Belongs to the TRAFAC class TrmE-Era-EngA-EngB-Septin-like GTPase superfamily. EngB GTPase family.</text>
</comment>
<dbReference type="Gene3D" id="3.40.50.300">
    <property type="entry name" value="P-loop containing nucleotide triphosphate hydrolases"/>
    <property type="match status" value="1"/>
</dbReference>
<dbReference type="GO" id="GO:0051301">
    <property type="term" value="P:cell division"/>
    <property type="evidence" value="ECO:0007669"/>
    <property type="project" value="UniProtKB-KW"/>
</dbReference>
<sequence>MKGTLRCSLSALGPQTVPYLARPFVDIRSPRDTTTLPSWMSENQRQYANFLFSRTIAAHPVLVAQTIHRLPLQPFPQVAVIGKSNVGKSSLINALMHGKEVTRTSSTPGRTRHLFTFDLGDQLSLVDLPGYGFAKVAKERQNDWAVLIEEYFNRSRSLKRVISLIEGPTGIGRLDEKLWEMMVEKNRQFMVVITKVDTLKPLELHALMLRVIASLEGVRAEAQSRDCRSDIVWPFVHAVAARYNEGMKELRCSLSVIASDHHILEHQTRLKRGAMHR</sequence>
<evidence type="ECO:0000259" key="10">
    <source>
        <dbReference type="PROSITE" id="PS51706"/>
    </source>
</evidence>
<reference evidence="11" key="1">
    <citation type="submission" date="2014-11" db="EMBL/GenBank/DDBJ databases">
        <authorList>
            <person name="Otto D Thomas"/>
            <person name="Naeem Raeece"/>
        </authorList>
    </citation>
    <scope>NUCLEOTIDE SEQUENCE</scope>
</reference>
<dbReference type="PhylomeDB" id="A0A0G4HVK4"/>
<feature type="domain" description="EngB-type G" evidence="10">
    <location>
        <begin position="74"/>
        <end position="260"/>
    </location>
</feature>
<dbReference type="HAMAP" id="MF_00321">
    <property type="entry name" value="GTPase_EngB"/>
    <property type="match status" value="1"/>
</dbReference>
<dbReference type="InterPro" id="IPR006073">
    <property type="entry name" value="GTP-bd"/>
</dbReference>
<keyword evidence="7" id="KW-0342">GTP-binding</keyword>
<proteinExistence type="inferred from homology"/>
<dbReference type="GO" id="GO:0005525">
    <property type="term" value="F:GTP binding"/>
    <property type="evidence" value="ECO:0007669"/>
    <property type="project" value="UniProtKB-KW"/>
</dbReference>